<dbReference type="PANTHER" id="PTHR44329:SF298">
    <property type="entry name" value="MIXED LINEAGE KINASE DOMAIN-LIKE PROTEIN"/>
    <property type="match status" value="1"/>
</dbReference>
<dbReference type="OrthoDB" id="10416856at2759"/>
<comment type="caution">
    <text evidence="5">The sequence shown here is derived from an EMBL/GenBank/DDBJ whole genome shotgun (WGS) entry which is preliminary data.</text>
</comment>
<dbReference type="InterPro" id="IPR000719">
    <property type="entry name" value="Prot_kinase_dom"/>
</dbReference>
<dbReference type="Pfam" id="PF07714">
    <property type="entry name" value="PK_Tyr_Ser-Thr"/>
    <property type="match status" value="1"/>
</dbReference>
<evidence type="ECO:0000313" key="5">
    <source>
        <dbReference type="EMBL" id="EXX62734.1"/>
    </source>
</evidence>
<accession>A0A015K5L7</accession>
<dbReference type="Gene3D" id="1.10.510.10">
    <property type="entry name" value="Transferase(Phosphotransferase) domain 1"/>
    <property type="match status" value="1"/>
</dbReference>
<dbReference type="PROSITE" id="PS00107">
    <property type="entry name" value="PROTEIN_KINASE_ATP"/>
    <property type="match status" value="1"/>
</dbReference>
<dbReference type="InterPro" id="IPR011009">
    <property type="entry name" value="Kinase-like_dom_sf"/>
</dbReference>
<keyword evidence="2 3" id="KW-0067">ATP-binding</keyword>
<feature type="binding site" evidence="3">
    <location>
        <position position="54"/>
    </location>
    <ligand>
        <name>ATP</name>
        <dbReference type="ChEBI" id="CHEBI:30616"/>
    </ligand>
</feature>
<dbReference type="InterPro" id="IPR017441">
    <property type="entry name" value="Protein_kinase_ATP_BS"/>
</dbReference>
<dbReference type="GO" id="GO:0097527">
    <property type="term" value="P:necroptotic signaling pathway"/>
    <property type="evidence" value="ECO:0007669"/>
    <property type="project" value="TreeGrafter"/>
</dbReference>
<evidence type="ECO:0000256" key="2">
    <source>
        <dbReference type="ARBA" id="ARBA00022840"/>
    </source>
</evidence>
<name>A0A015K5L7_RHIIW</name>
<dbReference type="PROSITE" id="PS50011">
    <property type="entry name" value="PROTEIN_KINASE_DOM"/>
    <property type="match status" value="1"/>
</dbReference>
<evidence type="ECO:0000313" key="6">
    <source>
        <dbReference type="Proteomes" id="UP000022910"/>
    </source>
</evidence>
<dbReference type="Proteomes" id="UP000022910">
    <property type="component" value="Unassembled WGS sequence"/>
</dbReference>
<dbReference type="PRINTS" id="PR00109">
    <property type="entry name" value="TYRKINASE"/>
</dbReference>
<dbReference type="GO" id="GO:0004672">
    <property type="term" value="F:protein kinase activity"/>
    <property type="evidence" value="ECO:0007669"/>
    <property type="project" value="InterPro"/>
</dbReference>
<reference evidence="5 6" key="1">
    <citation type="submission" date="2014-02" db="EMBL/GenBank/DDBJ databases">
        <title>Single nucleus genome sequencing reveals high similarity among nuclei of an endomycorrhizal fungus.</title>
        <authorList>
            <person name="Lin K."/>
            <person name="Geurts R."/>
            <person name="Zhang Z."/>
            <person name="Limpens E."/>
            <person name="Saunders D.G."/>
            <person name="Mu D."/>
            <person name="Pang E."/>
            <person name="Cao H."/>
            <person name="Cha H."/>
            <person name="Lin T."/>
            <person name="Zhou Q."/>
            <person name="Shang Y."/>
            <person name="Li Y."/>
            <person name="Ivanov S."/>
            <person name="Sharma T."/>
            <person name="Velzen R.V."/>
            <person name="Ruijter N.D."/>
            <person name="Aanen D.K."/>
            <person name="Win J."/>
            <person name="Kamoun S."/>
            <person name="Bisseling T."/>
            <person name="Huang S."/>
        </authorList>
    </citation>
    <scope>NUCLEOTIDE SEQUENCE [LARGE SCALE GENOMIC DNA]</scope>
    <source>
        <strain evidence="6">DAOM197198w</strain>
    </source>
</reference>
<dbReference type="InterPro" id="IPR001245">
    <property type="entry name" value="Ser-Thr/Tyr_kinase_cat_dom"/>
</dbReference>
<dbReference type="InterPro" id="IPR051681">
    <property type="entry name" value="Ser/Thr_Kinases-Pseudokinases"/>
</dbReference>
<dbReference type="AlphaFoldDB" id="A0A015K5L7"/>
<feature type="domain" description="Protein kinase" evidence="4">
    <location>
        <begin position="25"/>
        <end position="287"/>
    </location>
</feature>
<dbReference type="EMBL" id="JEMT01024538">
    <property type="protein sequence ID" value="EXX62734.1"/>
    <property type="molecule type" value="Genomic_DNA"/>
</dbReference>
<sequence>MTSLNEWIDMKIKDGNIDYVEYSEFSNVEKVGEGAFGIVNSAHWKSCGIKIAIKILINNSSVDENIMDEFVKELKNLKKVSFHPNINGFFGISKEPLSNKYAMVLEYADQGNLREYLKIHINNLKWSDKIRMASDIVCGLKCLHFKHIIHRDLHAKNILVNNHKLMIADFGSSKQLSEATSVSANSENDIIGMIEYMEPQCFKNIEYKKTKKSDIYSLGVLLWEISSGRPPFLGYQRNILAFHIGFNNLREKPIDDGTPQDYQKLYQKCWDDEPNSRPDIERVYEILCQLKTENSSCLQSPQLSIIEIKNSNIDSNGDLSISDCLNSGESSPAKPLGLFLEEASINNFIQERQLKVKDHEDIVFEWISYNQFDRIKEACKNNFITVYSATWRDGPLYYQHDKYIRDSNKGVSLKFLHSSQNSIEFVINEVKKYSTKNNVFLVLYGISKNPNTNDYILVQNDSMNLTNWISGNEKIDDFIQERQLKINGHEDVIFEWIPYNQFNKIEEIGKNNSITVYSAIWKNGPLYYQHDKYTRDSNKEVALKFLHNSQNLIESVINKAKKYSTKNDEFLALYGISQNPNTNDYILVLFSEEYCVICDEIYTDVQYKWCKPCKFMGWKSGNDEIDNLLIQLKIDEPSDIKFKWIPFNQFNRIRNIGKGHFVTVCSAIWKYEVALLCYNDSQKFLDKVKEFDKNFNIYGLSQN</sequence>
<protein>
    <submittedName>
        <fullName evidence="5">Kic1p</fullName>
    </submittedName>
</protein>
<proteinExistence type="predicted"/>
<dbReference type="PANTHER" id="PTHR44329">
    <property type="entry name" value="SERINE/THREONINE-PROTEIN KINASE TNNI3K-RELATED"/>
    <property type="match status" value="1"/>
</dbReference>
<dbReference type="SUPFAM" id="SSF56112">
    <property type="entry name" value="Protein kinase-like (PK-like)"/>
    <property type="match status" value="1"/>
</dbReference>
<gene>
    <name evidence="5" type="ORF">RirG_158970</name>
</gene>
<organism evidence="5 6">
    <name type="scientific">Rhizophagus irregularis (strain DAOM 197198w)</name>
    <name type="common">Glomus intraradices</name>
    <dbReference type="NCBI Taxonomy" id="1432141"/>
    <lineage>
        <taxon>Eukaryota</taxon>
        <taxon>Fungi</taxon>
        <taxon>Fungi incertae sedis</taxon>
        <taxon>Mucoromycota</taxon>
        <taxon>Glomeromycotina</taxon>
        <taxon>Glomeromycetes</taxon>
        <taxon>Glomerales</taxon>
        <taxon>Glomeraceae</taxon>
        <taxon>Rhizophagus</taxon>
    </lineage>
</organism>
<evidence type="ECO:0000256" key="3">
    <source>
        <dbReference type="PROSITE-ProRule" id="PRU10141"/>
    </source>
</evidence>
<keyword evidence="1 3" id="KW-0547">Nucleotide-binding</keyword>
<evidence type="ECO:0000259" key="4">
    <source>
        <dbReference type="PROSITE" id="PS50011"/>
    </source>
</evidence>
<dbReference type="HOGENOM" id="CLU_392387_0_0_1"/>
<keyword evidence="6" id="KW-1185">Reference proteome</keyword>
<evidence type="ECO:0000256" key="1">
    <source>
        <dbReference type="ARBA" id="ARBA00022741"/>
    </source>
</evidence>
<dbReference type="GO" id="GO:0005524">
    <property type="term" value="F:ATP binding"/>
    <property type="evidence" value="ECO:0007669"/>
    <property type="project" value="UniProtKB-UniRule"/>
</dbReference>